<evidence type="ECO:0000259" key="6">
    <source>
        <dbReference type="SMART" id="SM00906"/>
    </source>
</evidence>
<keyword evidence="2" id="KW-0805">Transcription regulation</keyword>
<evidence type="ECO:0000256" key="5">
    <source>
        <dbReference type="ARBA" id="ARBA00023242"/>
    </source>
</evidence>
<accession>A0A165EXT9</accession>
<sequence>MTVVTAIASRHFTRPLEQLYLPAMERARRAAALSLVSAGKSVEACQAYILLALYGKPVRKWEEDRCWLYSGLAIRMATDLNLHRIPPPSQQRPEKVEREMLNRTRVWLVCFNLDRSFSTQFGRPPTILNAFPEPRRWWCCAGENGAWNDPYDLGSCAFAEVMVLMTAFQEHIFRDASAASGLDRSVNLEAATREYDAKLKELEAYWQPLLDGWMQDHRGCRYRARLFPFCTAYSRLVMFSFGFQEAFVRGAIGDADNIWFAQCLEAASTIIETMTRDLACEVCE</sequence>
<dbReference type="PANTHER" id="PTHR31845">
    <property type="entry name" value="FINGER DOMAIN PROTEIN, PUTATIVE-RELATED"/>
    <property type="match status" value="1"/>
</dbReference>
<dbReference type="GO" id="GO:0000981">
    <property type="term" value="F:DNA-binding transcription factor activity, RNA polymerase II-specific"/>
    <property type="evidence" value="ECO:0007669"/>
    <property type="project" value="TreeGrafter"/>
</dbReference>
<proteinExistence type="predicted"/>
<comment type="subcellular location">
    <subcellularLocation>
        <location evidence="1">Nucleus</location>
    </subcellularLocation>
</comment>
<reference evidence="7 8" key="1">
    <citation type="journal article" date="2016" name="Mol. Biol. Evol.">
        <title>Comparative Genomics of Early-Diverging Mushroom-Forming Fungi Provides Insights into the Origins of Lignocellulose Decay Capabilities.</title>
        <authorList>
            <person name="Nagy L.G."/>
            <person name="Riley R."/>
            <person name="Tritt A."/>
            <person name="Adam C."/>
            <person name="Daum C."/>
            <person name="Floudas D."/>
            <person name="Sun H."/>
            <person name="Yadav J.S."/>
            <person name="Pangilinan J."/>
            <person name="Larsson K.H."/>
            <person name="Matsuura K."/>
            <person name="Barry K."/>
            <person name="Labutti K."/>
            <person name="Kuo R."/>
            <person name="Ohm R.A."/>
            <person name="Bhattacharya S.S."/>
            <person name="Shirouzu T."/>
            <person name="Yoshinaga Y."/>
            <person name="Martin F.M."/>
            <person name="Grigoriev I.V."/>
            <person name="Hibbett D.S."/>
        </authorList>
    </citation>
    <scope>NUCLEOTIDE SEQUENCE [LARGE SCALE GENOMIC DNA]</scope>
    <source>
        <strain evidence="7 8">HHB12029</strain>
    </source>
</reference>
<dbReference type="InterPro" id="IPR007219">
    <property type="entry name" value="XnlR_reg_dom"/>
</dbReference>
<evidence type="ECO:0000313" key="7">
    <source>
        <dbReference type="EMBL" id="KZV87936.1"/>
    </source>
</evidence>
<dbReference type="GO" id="GO:0000976">
    <property type="term" value="F:transcription cis-regulatory region binding"/>
    <property type="evidence" value="ECO:0007669"/>
    <property type="project" value="TreeGrafter"/>
</dbReference>
<protein>
    <recommendedName>
        <fullName evidence="6">Xylanolytic transcriptional activator regulatory domain-containing protein</fullName>
    </recommendedName>
</protein>
<dbReference type="PANTHER" id="PTHR31845:SF19">
    <property type="entry name" value="TRANSCRIPTION FACTOR DOMAIN-CONTAINING PROTEIN"/>
    <property type="match status" value="1"/>
</dbReference>
<dbReference type="GO" id="GO:0008270">
    <property type="term" value="F:zinc ion binding"/>
    <property type="evidence" value="ECO:0007669"/>
    <property type="project" value="InterPro"/>
</dbReference>
<dbReference type="Pfam" id="PF04082">
    <property type="entry name" value="Fungal_trans"/>
    <property type="match status" value="1"/>
</dbReference>
<dbReference type="GO" id="GO:0005634">
    <property type="term" value="C:nucleus"/>
    <property type="evidence" value="ECO:0007669"/>
    <property type="project" value="UniProtKB-SubCell"/>
</dbReference>
<dbReference type="GO" id="GO:0006351">
    <property type="term" value="P:DNA-templated transcription"/>
    <property type="evidence" value="ECO:0007669"/>
    <property type="project" value="InterPro"/>
</dbReference>
<dbReference type="InParanoid" id="A0A165EXT9"/>
<dbReference type="EMBL" id="KV426111">
    <property type="protein sequence ID" value="KZV87936.1"/>
    <property type="molecule type" value="Genomic_DNA"/>
</dbReference>
<feature type="domain" description="Xylanolytic transcriptional activator regulatory" evidence="6">
    <location>
        <begin position="66"/>
        <end position="144"/>
    </location>
</feature>
<keyword evidence="5" id="KW-0539">Nucleus</keyword>
<gene>
    <name evidence="7" type="ORF">EXIGLDRAFT_192161</name>
</gene>
<dbReference type="CDD" id="cd12148">
    <property type="entry name" value="fungal_TF_MHR"/>
    <property type="match status" value="1"/>
</dbReference>
<dbReference type="AlphaFoldDB" id="A0A165EXT9"/>
<dbReference type="InterPro" id="IPR051089">
    <property type="entry name" value="prtT"/>
</dbReference>
<keyword evidence="3" id="KW-0238">DNA-binding</keyword>
<keyword evidence="8" id="KW-1185">Reference proteome</keyword>
<evidence type="ECO:0000256" key="1">
    <source>
        <dbReference type="ARBA" id="ARBA00004123"/>
    </source>
</evidence>
<name>A0A165EXT9_EXIGL</name>
<dbReference type="Proteomes" id="UP000077266">
    <property type="component" value="Unassembled WGS sequence"/>
</dbReference>
<keyword evidence="4" id="KW-0804">Transcription</keyword>
<evidence type="ECO:0000256" key="2">
    <source>
        <dbReference type="ARBA" id="ARBA00023015"/>
    </source>
</evidence>
<dbReference type="SMART" id="SM00906">
    <property type="entry name" value="Fungal_trans"/>
    <property type="match status" value="1"/>
</dbReference>
<evidence type="ECO:0000313" key="8">
    <source>
        <dbReference type="Proteomes" id="UP000077266"/>
    </source>
</evidence>
<evidence type="ECO:0000256" key="4">
    <source>
        <dbReference type="ARBA" id="ARBA00023163"/>
    </source>
</evidence>
<organism evidence="7 8">
    <name type="scientific">Exidia glandulosa HHB12029</name>
    <dbReference type="NCBI Taxonomy" id="1314781"/>
    <lineage>
        <taxon>Eukaryota</taxon>
        <taxon>Fungi</taxon>
        <taxon>Dikarya</taxon>
        <taxon>Basidiomycota</taxon>
        <taxon>Agaricomycotina</taxon>
        <taxon>Agaricomycetes</taxon>
        <taxon>Auriculariales</taxon>
        <taxon>Exidiaceae</taxon>
        <taxon>Exidia</taxon>
    </lineage>
</organism>
<dbReference type="OrthoDB" id="39175at2759"/>
<dbReference type="STRING" id="1314781.A0A165EXT9"/>
<evidence type="ECO:0000256" key="3">
    <source>
        <dbReference type="ARBA" id="ARBA00023125"/>
    </source>
</evidence>